<feature type="region of interest" description="Disordered" evidence="8">
    <location>
        <begin position="58"/>
        <end position="88"/>
    </location>
</feature>
<keyword evidence="6" id="KW-0408">Iron</keyword>
<dbReference type="PANTHER" id="PTHR10537">
    <property type="entry name" value="DNA PRIMASE LARGE SUBUNIT"/>
    <property type="match status" value="1"/>
</dbReference>
<keyword evidence="7" id="KW-0411">Iron-sulfur</keyword>
<dbReference type="GO" id="GO:0006270">
    <property type="term" value="P:DNA replication initiation"/>
    <property type="evidence" value="ECO:0007669"/>
    <property type="project" value="TreeGrafter"/>
</dbReference>
<evidence type="ECO:0000259" key="9">
    <source>
        <dbReference type="Pfam" id="PF04104"/>
    </source>
</evidence>
<dbReference type="GO" id="GO:0046872">
    <property type="term" value="F:metal ion binding"/>
    <property type="evidence" value="ECO:0007669"/>
    <property type="project" value="UniProtKB-KW"/>
</dbReference>
<dbReference type="InterPro" id="IPR007238">
    <property type="entry name" value="DNA_primase_lsu_euk/arc"/>
</dbReference>
<keyword evidence="3" id="KW-0639">Primosome</keyword>
<dbReference type="InterPro" id="IPR058560">
    <property type="entry name" value="DNA_primase_C"/>
</dbReference>
<evidence type="ECO:0000256" key="2">
    <source>
        <dbReference type="ARBA" id="ARBA00022485"/>
    </source>
</evidence>
<keyword evidence="4" id="KW-0235">DNA replication</keyword>
<evidence type="ECO:0000256" key="3">
    <source>
        <dbReference type="ARBA" id="ARBA00022515"/>
    </source>
</evidence>
<evidence type="ECO:0000256" key="8">
    <source>
        <dbReference type="SAM" id="MobiDB-lite"/>
    </source>
</evidence>
<organism evidence="10">
    <name type="scientific">Graphocephala atropunctata</name>
    <dbReference type="NCBI Taxonomy" id="36148"/>
    <lineage>
        <taxon>Eukaryota</taxon>
        <taxon>Metazoa</taxon>
        <taxon>Ecdysozoa</taxon>
        <taxon>Arthropoda</taxon>
        <taxon>Hexapoda</taxon>
        <taxon>Insecta</taxon>
        <taxon>Pterygota</taxon>
        <taxon>Neoptera</taxon>
        <taxon>Paraneoptera</taxon>
        <taxon>Hemiptera</taxon>
        <taxon>Auchenorrhyncha</taxon>
        <taxon>Membracoidea</taxon>
        <taxon>Cicadellidae</taxon>
        <taxon>Cicadellinae</taxon>
        <taxon>Cicadellini</taxon>
        <taxon>Graphocephala</taxon>
    </lineage>
</organism>
<keyword evidence="2" id="KW-0004">4Fe-4S</keyword>
<dbReference type="GO" id="GO:0051539">
    <property type="term" value="F:4 iron, 4 sulfur cluster binding"/>
    <property type="evidence" value="ECO:0007669"/>
    <property type="project" value="UniProtKB-KW"/>
</dbReference>
<dbReference type="Pfam" id="PF04104">
    <property type="entry name" value="DNA_primase_lrg"/>
    <property type="match status" value="1"/>
</dbReference>
<evidence type="ECO:0000256" key="4">
    <source>
        <dbReference type="ARBA" id="ARBA00022705"/>
    </source>
</evidence>
<dbReference type="GO" id="GO:0005658">
    <property type="term" value="C:alpha DNA polymerase:primase complex"/>
    <property type="evidence" value="ECO:0007669"/>
    <property type="project" value="TreeGrafter"/>
</dbReference>
<comment type="cofactor">
    <cofactor evidence="1">
        <name>[4Fe-4S] cluster</name>
        <dbReference type="ChEBI" id="CHEBI:49883"/>
    </cofactor>
</comment>
<evidence type="ECO:0000256" key="5">
    <source>
        <dbReference type="ARBA" id="ARBA00022723"/>
    </source>
</evidence>
<dbReference type="EMBL" id="GEBQ01001141">
    <property type="protein sequence ID" value="JAT38836.1"/>
    <property type="molecule type" value="Transcribed_RNA"/>
</dbReference>
<feature type="compositionally biased region" description="Basic and acidic residues" evidence="8">
    <location>
        <begin position="68"/>
        <end position="86"/>
    </location>
</feature>
<protein>
    <recommendedName>
        <fullName evidence="9">DNA primase large subunit C-terminal domain-containing protein</fullName>
    </recommendedName>
</protein>
<evidence type="ECO:0000256" key="6">
    <source>
        <dbReference type="ARBA" id="ARBA00023004"/>
    </source>
</evidence>
<evidence type="ECO:0000256" key="7">
    <source>
        <dbReference type="ARBA" id="ARBA00023014"/>
    </source>
</evidence>
<dbReference type="PANTHER" id="PTHR10537:SF3">
    <property type="entry name" value="DNA PRIMASE LARGE SUBUNIT"/>
    <property type="match status" value="1"/>
</dbReference>
<gene>
    <name evidence="10" type="ORF">g.13039</name>
</gene>
<evidence type="ECO:0000256" key="1">
    <source>
        <dbReference type="ARBA" id="ARBA00001966"/>
    </source>
</evidence>
<evidence type="ECO:0000313" key="10">
    <source>
        <dbReference type="EMBL" id="JAT38836.1"/>
    </source>
</evidence>
<dbReference type="AlphaFoldDB" id="A0A1B6MSE5"/>
<name>A0A1B6MSE5_9HEMI</name>
<feature type="domain" description="DNA primase large subunit C-terminal" evidence="9">
    <location>
        <begin position="5"/>
        <end position="55"/>
    </location>
</feature>
<feature type="non-terminal residue" evidence="10">
    <location>
        <position position="1"/>
    </location>
</feature>
<keyword evidence="5" id="KW-0479">Metal-binding</keyword>
<dbReference type="GO" id="GO:0006269">
    <property type="term" value="P:DNA replication, synthesis of primer"/>
    <property type="evidence" value="ECO:0007669"/>
    <property type="project" value="UniProtKB-KW"/>
</dbReference>
<accession>A0A1B6MSE5</accession>
<sequence length="105" mass="11897">AIRLTLTQNNVPAADIQETVDLINRGQYQLACTKYFEITHGTSPERFINHPNQYFEESQNVKSGKAITKKEFSGEKPQTSEKKPVKPAELWDDIGDSELMSIDVQ</sequence>
<reference evidence="10" key="1">
    <citation type="submission" date="2015-11" db="EMBL/GenBank/DDBJ databases">
        <title>De novo transcriptome assembly of four potential Pierce s Disease insect vectors from Arizona vineyards.</title>
        <authorList>
            <person name="Tassone E.E."/>
        </authorList>
    </citation>
    <scope>NUCLEOTIDE SEQUENCE</scope>
</reference>
<proteinExistence type="predicted"/>